<keyword evidence="4" id="KW-0732">Signal</keyword>
<dbReference type="SUPFAM" id="SSF53335">
    <property type="entry name" value="S-adenosyl-L-methionine-dependent methyltransferases"/>
    <property type="match status" value="1"/>
</dbReference>
<accession>A0A212K8L0</accession>
<dbReference type="Gene3D" id="3.40.50.150">
    <property type="entry name" value="Vaccinia Virus protein VP39"/>
    <property type="match status" value="1"/>
</dbReference>
<dbReference type="PANTHER" id="PTHR13610:SF11">
    <property type="entry name" value="METHYLTRANSFERASE DOMAIN-CONTAINING PROTEIN"/>
    <property type="match status" value="1"/>
</dbReference>
<gene>
    <name evidence="6" type="ORF">KL86APRO_12306</name>
</gene>
<keyword evidence="3" id="KW-0949">S-adenosyl-L-methionine</keyword>
<dbReference type="GO" id="GO:0032259">
    <property type="term" value="P:methylation"/>
    <property type="evidence" value="ECO:0007669"/>
    <property type="project" value="UniProtKB-KW"/>
</dbReference>
<dbReference type="GO" id="GO:0016279">
    <property type="term" value="F:protein-lysine N-methyltransferase activity"/>
    <property type="evidence" value="ECO:0007669"/>
    <property type="project" value="InterPro"/>
</dbReference>
<feature type="chain" id="PRO_5013301620" description="Methyltransferase domain-containing protein" evidence="4">
    <location>
        <begin position="34"/>
        <end position="281"/>
    </location>
</feature>
<keyword evidence="1" id="KW-0489">Methyltransferase</keyword>
<evidence type="ECO:0000313" key="6">
    <source>
        <dbReference type="EMBL" id="SBW07938.1"/>
    </source>
</evidence>
<keyword evidence="2" id="KW-0808">Transferase</keyword>
<name>A0A212K8L0_9PROT</name>
<proteinExistence type="predicted"/>
<evidence type="ECO:0000256" key="3">
    <source>
        <dbReference type="ARBA" id="ARBA00022691"/>
    </source>
</evidence>
<evidence type="ECO:0000259" key="5">
    <source>
        <dbReference type="Pfam" id="PF13847"/>
    </source>
</evidence>
<organism evidence="6">
    <name type="scientific">uncultured Alphaproteobacteria bacterium</name>
    <dbReference type="NCBI Taxonomy" id="91750"/>
    <lineage>
        <taxon>Bacteria</taxon>
        <taxon>Pseudomonadati</taxon>
        <taxon>Pseudomonadota</taxon>
        <taxon>Alphaproteobacteria</taxon>
        <taxon>environmental samples</taxon>
    </lineage>
</organism>
<feature type="signal peptide" evidence="4">
    <location>
        <begin position="1"/>
        <end position="33"/>
    </location>
</feature>
<dbReference type="InterPro" id="IPR025714">
    <property type="entry name" value="Methyltranfer_dom"/>
</dbReference>
<protein>
    <recommendedName>
        <fullName evidence="5">Methyltransferase domain-containing protein</fullName>
    </recommendedName>
</protein>
<sequence length="281" mass="30423">MRTPSVSAFARTVRVVLGGLVVLAVVAPPPAAAQDESPARKWNLPYVPYEGQDGKDVVWVPTPEALVEKMLDIAEARPGETLVDLGSGDGRTVIAAARRGLDARGIEYNPDLVDYARKRAAEAGVGDRARFENADIFESDFSDAQVITLFLLPSLNERLRPEILKLKPGTRIVSNTFGMGDWPVDDMAEVGDDCSAWCTALLWVVPASVEGEWRVGDRVLKLDQKFQLVEGALGDRPISLGRVWGEDVTFVVDGVHYTGTVNGRTIEGTTSKGGSWSATRS</sequence>
<dbReference type="AlphaFoldDB" id="A0A212K8L0"/>
<evidence type="ECO:0000256" key="2">
    <source>
        <dbReference type="ARBA" id="ARBA00022679"/>
    </source>
</evidence>
<evidence type="ECO:0000256" key="4">
    <source>
        <dbReference type="SAM" id="SignalP"/>
    </source>
</evidence>
<dbReference type="CDD" id="cd02440">
    <property type="entry name" value="AdoMet_MTases"/>
    <property type="match status" value="1"/>
</dbReference>
<dbReference type="PANTHER" id="PTHR13610">
    <property type="entry name" value="METHYLTRANSFERASE DOMAIN-CONTAINING PROTEIN"/>
    <property type="match status" value="1"/>
</dbReference>
<dbReference type="InterPro" id="IPR029063">
    <property type="entry name" value="SAM-dependent_MTases_sf"/>
</dbReference>
<feature type="domain" description="Methyltransferase" evidence="5">
    <location>
        <begin position="78"/>
        <end position="198"/>
    </location>
</feature>
<dbReference type="Pfam" id="PF13847">
    <property type="entry name" value="Methyltransf_31"/>
    <property type="match status" value="1"/>
</dbReference>
<dbReference type="InterPro" id="IPR026170">
    <property type="entry name" value="FAM173A/B"/>
</dbReference>
<reference evidence="6" key="1">
    <citation type="submission" date="2016-04" db="EMBL/GenBank/DDBJ databases">
        <authorList>
            <person name="Evans L.H."/>
            <person name="Alamgir A."/>
            <person name="Owens N."/>
            <person name="Weber N.D."/>
            <person name="Virtaneva K."/>
            <person name="Barbian K."/>
            <person name="Babar A."/>
            <person name="Rosenke K."/>
        </authorList>
    </citation>
    <scope>NUCLEOTIDE SEQUENCE</scope>
    <source>
        <strain evidence="6">86</strain>
    </source>
</reference>
<dbReference type="EMBL" id="FLUO01000001">
    <property type="protein sequence ID" value="SBW07938.1"/>
    <property type="molecule type" value="Genomic_DNA"/>
</dbReference>
<evidence type="ECO:0000256" key="1">
    <source>
        <dbReference type="ARBA" id="ARBA00022603"/>
    </source>
</evidence>